<comment type="function">
    <text evidence="2">Plays a role in determining ER morphology.</text>
</comment>
<evidence type="ECO:0000256" key="1">
    <source>
        <dbReference type="ARBA" id="ARBA00009940"/>
    </source>
</evidence>
<dbReference type="EMBL" id="UXUI01012467">
    <property type="protein sequence ID" value="VDD96911.1"/>
    <property type="molecule type" value="Genomic_DNA"/>
</dbReference>
<sequence>MGNILFRRKKYVADELEELQKRGEAIDAQIKSSIVKRQTVQWFSSLSVFFLMLISIGFSLITGTDKGLRVAYSGFFLLYCFRRMINEYYNWSIQRKIHAREEVTKKKRELLEKVKETETFKVAKEILDKYEDTPVPDPGQPRLSRRSPCRNQSINTSDTSFGASPTKNDDEKVKENEATSETVRPAESNPQVDSRPVRHMPPKPPRPFYKPSQSVTEKLVDFIIGDTPSDRFALICSHCHGHNGMARKEEFDFLSYKCWICGSFNPSRQQRIIHTKSEENLCSESRIKTNSEEEEKEPSKEIRNRAKTRSVSHQRPLTANLDADKKSDEETKDKKED</sequence>
<feature type="domain" description="Lunapark zinc ribbon" evidence="4">
    <location>
        <begin position="216"/>
        <end position="265"/>
    </location>
</feature>
<name>A0A0N4VNB6_ENTVE</name>
<feature type="region of interest" description="Disordered" evidence="3">
    <location>
        <begin position="131"/>
        <end position="212"/>
    </location>
</feature>
<feature type="region of interest" description="Disordered" evidence="3">
    <location>
        <begin position="281"/>
        <end position="337"/>
    </location>
</feature>
<reference evidence="7" key="1">
    <citation type="submission" date="2017-02" db="UniProtKB">
        <authorList>
            <consortium name="WormBaseParasite"/>
        </authorList>
    </citation>
    <scope>IDENTIFICATION</scope>
</reference>
<protein>
    <recommendedName>
        <fullName evidence="2">Endoplasmic reticulum junction formation protein lunapark</fullName>
    </recommendedName>
</protein>
<dbReference type="OrthoDB" id="3169036at2759"/>
<reference evidence="5 6" key="2">
    <citation type="submission" date="2018-10" db="EMBL/GenBank/DDBJ databases">
        <authorList>
            <consortium name="Pathogen Informatics"/>
        </authorList>
    </citation>
    <scope>NUCLEOTIDE SEQUENCE [LARGE SCALE GENOMIC DNA]</scope>
</reference>
<organism evidence="7">
    <name type="scientific">Enterobius vermicularis</name>
    <name type="common">Human pinworm</name>
    <dbReference type="NCBI Taxonomy" id="51028"/>
    <lineage>
        <taxon>Eukaryota</taxon>
        <taxon>Metazoa</taxon>
        <taxon>Ecdysozoa</taxon>
        <taxon>Nematoda</taxon>
        <taxon>Chromadorea</taxon>
        <taxon>Rhabditida</taxon>
        <taxon>Spirurina</taxon>
        <taxon>Oxyuridomorpha</taxon>
        <taxon>Oxyuroidea</taxon>
        <taxon>Oxyuridae</taxon>
        <taxon>Enterobius</taxon>
    </lineage>
</organism>
<proteinExistence type="inferred from homology"/>
<keyword evidence="2" id="KW-0479">Metal-binding</keyword>
<feature type="compositionally biased region" description="Basic and acidic residues" evidence="3">
    <location>
        <begin position="167"/>
        <end position="177"/>
    </location>
</feature>
<feature type="compositionally biased region" description="Basic and acidic residues" evidence="3">
    <location>
        <begin position="281"/>
        <end position="304"/>
    </location>
</feature>
<dbReference type="AlphaFoldDB" id="A0A0N4VNB6"/>
<feature type="compositionally biased region" description="Polar residues" evidence="3">
    <location>
        <begin position="149"/>
        <end position="166"/>
    </location>
</feature>
<keyword evidence="2" id="KW-0863">Zinc-finger</keyword>
<dbReference type="InterPro" id="IPR019273">
    <property type="entry name" value="Lunapark_Znf"/>
</dbReference>
<gene>
    <name evidence="5" type="ORF">EVEC_LOCUS11662</name>
</gene>
<evidence type="ECO:0000256" key="2">
    <source>
        <dbReference type="RuleBase" id="RU367073"/>
    </source>
</evidence>
<evidence type="ECO:0000256" key="3">
    <source>
        <dbReference type="SAM" id="MobiDB-lite"/>
    </source>
</evidence>
<comment type="caution">
    <text evidence="2">Lacks conserved residue(s) required for the propagation of feature annotation.</text>
</comment>
<keyword evidence="6" id="KW-1185">Reference proteome</keyword>
<keyword evidence="2" id="KW-0472">Membrane</keyword>
<keyword evidence="2" id="KW-0862">Zinc</keyword>
<dbReference type="STRING" id="51028.A0A0N4VNB6"/>
<keyword evidence="2" id="KW-1133">Transmembrane helix</keyword>
<keyword evidence="2" id="KW-0256">Endoplasmic reticulum</keyword>
<dbReference type="Proteomes" id="UP000274131">
    <property type="component" value="Unassembled WGS sequence"/>
</dbReference>
<comment type="similarity">
    <text evidence="1 2">Belongs to the lunapark family.</text>
</comment>
<dbReference type="PANTHER" id="PTHR22166">
    <property type="entry name" value="ENDOPLASMIC RETICULUM JUNCTION FORMATION PROTEIN LUNAPARK"/>
    <property type="match status" value="1"/>
</dbReference>
<comment type="subcellular location">
    <subcellularLocation>
        <location evidence="2">Endoplasmic reticulum membrane</location>
        <topology evidence="2">Multi-pass membrane protein</topology>
    </subcellularLocation>
</comment>
<dbReference type="GO" id="GO:1903373">
    <property type="term" value="P:positive regulation of endoplasmic reticulum tubular network organization"/>
    <property type="evidence" value="ECO:0007669"/>
    <property type="project" value="UniProtKB-UniRule"/>
</dbReference>
<dbReference type="PANTHER" id="PTHR22166:SF12">
    <property type="entry name" value="ENDOPLASMIC RETICULUM JUNCTION FORMATION PROTEIN LUNAPARK"/>
    <property type="match status" value="1"/>
</dbReference>
<dbReference type="Pfam" id="PF10058">
    <property type="entry name" value="Zn_ribbon_10"/>
    <property type="match status" value="1"/>
</dbReference>
<dbReference type="WBParaSite" id="EVEC_0001246201-mRNA-1">
    <property type="protein sequence ID" value="EVEC_0001246201-mRNA-1"/>
    <property type="gene ID" value="EVEC_0001246201"/>
</dbReference>
<dbReference type="InterPro" id="IPR040115">
    <property type="entry name" value="Lnp"/>
</dbReference>
<feature type="compositionally biased region" description="Basic and acidic residues" evidence="3">
    <location>
        <begin position="322"/>
        <end position="337"/>
    </location>
</feature>
<comment type="domain">
    <text evidence="2">The C4-type zinc finger motif is necessary both for its ER three-way tubular junction localization and formation.</text>
</comment>
<accession>A0A0N4VNB6</accession>
<evidence type="ECO:0000313" key="7">
    <source>
        <dbReference type="WBParaSite" id="EVEC_0001246201-mRNA-1"/>
    </source>
</evidence>
<evidence type="ECO:0000313" key="6">
    <source>
        <dbReference type="Proteomes" id="UP000274131"/>
    </source>
</evidence>
<dbReference type="GO" id="GO:0071788">
    <property type="term" value="P:endoplasmic reticulum tubular network maintenance"/>
    <property type="evidence" value="ECO:0007669"/>
    <property type="project" value="UniProtKB-UniRule"/>
</dbReference>
<evidence type="ECO:0000313" key="5">
    <source>
        <dbReference type="EMBL" id="VDD96911.1"/>
    </source>
</evidence>
<dbReference type="GO" id="GO:0008270">
    <property type="term" value="F:zinc ion binding"/>
    <property type="evidence" value="ECO:0007669"/>
    <property type="project" value="UniProtKB-KW"/>
</dbReference>
<feature type="transmembrane region" description="Helical" evidence="2">
    <location>
        <begin position="40"/>
        <end position="61"/>
    </location>
</feature>
<dbReference type="GO" id="GO:0098826">
    <property type="term" value="C:endoplasmic reticulum tubular network membrane"/>
    <property type="evidence" value="ECO:0007669"/>
    <property type="project" value="UniProtKB-UniRule"/>
</dbReference>
<keyword evidence="2" id="KW-0812">Transmembrane</keyword>
<evidence type="ECO:0000259" key="4">
    <source>
        <dbReference type="Pfam" id="PF10058"/>
    </source>
</evidence>